<feature type="domain" description="N-acetyltransferase" evidence="1">
    <location>
        <begin position="184"/>
        <end position="321"/>
    </location>
</feature>
<evidence type="ECO:0000313" key="2">
    <source>
        <dbReference type="EMBL" id="TKI64600.1"/>
    </source>
</evidence>
<proteinExistence type="predicted"/>
<dbReference type="PROSITE" id="PS51186">
    <property type="entry name" value="GNAT"/>
    <property type="match status" value="1"/>
</dbReference>
<accession>A0A4U2YTT7</accession>
<dbReference type="Proteomes" id="UP000307808">
    <property type="component" value="Unassembled WGS sequence"/>
</dbReference>
<gene>
    <name evidence="2" type="ORF">FC770_05630</name>
</gene>
<dbReference type="SUPFAM" id="SSF55729">
    <property type="entry name" value="Acyl-CoA N-acyltransferases (Nat)"/>
    <property type="match status" value="1"/>
</dbReference>
<dbReference type="Pfam" id="PF13508">
    <property type="entry name" value="Acetyltransf_7"/>
    <property type="match status" value="1"/>
</dbReference>
<sequence length="321" mass="34762">MFDVRAHVRTKQASFEQKFDAIQRGPGIYLIRHAQEGPSPMSPFSGMHRSPRTPSVWRMRDLLTTASDTIEADFAALQSAISRSPSLSTADEPDATVYWSSEPLTLLNVVANARIAPDSVATRAPGLLAPFFRRGLPFQWVTTPSTTTPALEARLAQAGLLAREYPAMHTKLGAPIDPETPDDVFIDVAWPDGIEPASRAVLQALGHPAAQQDVTLGVLDTLDPSDNLFFVARSLRTGEVLGASTMHTRGASVMLANISTTPAARGRGIGRALGATMMNRAASIGIQTATMITNSRAYPTYVELGFRTQFTCVTWVWDPTR</sequence>
<dbReference type="CDD" id="cd04301">
    <property type="entry name" value="NAT_SF"/>
    <property type="match status" value="1"/>
</dbReference>
<evidence type="ECO:0000313" key="3">
    <source>
        <dbReference type="Proteomes" id="UP000307808"/>
    </source>
</evidence>
<name>A0A4U2YTT7_9ACTN</name>
<dbReference type="Gene3D" id="3.40.630.30">
    <property type="match status" value="1"/>
</dbReference>
<dbReference type="InterPro" id="IPR016181">
    <property type="entry name" value="Acyl_CoA_acyltransferase"/>
</dbReference>
<organism evidence="2 3">
    <name type="scientific">Nocardioides jishulii</name>
    <dbReference type="NCBI Taxonomy" id="2575440"/>
    <lineage>
        <taxon>Bacteria</taxon>
        <taxon>Bacillati</taxon>
        <taxon>Actinomycetota</taxon>
        <taxon>Actinomycetes</taxon>
        <taxon>Propionibacteriales</taxon>
        <taxon>Nocardioidaceae</taxon>
        <taxon>Nocardioides</taxon>
    </lineage>
</organism>
<reference evidence="2 3" key="1">
    <citation type="submission" date="2019-04" db="EMBL/GenBank/DDBJ databases">
        <authorList>
            <person name="Dong K."/>
        </authorList>
    </citation>
    <scope>NUCLEOTIDE SEQUENCE [LARGE SCALE GENOMIC DNA]</scope>
    <source>
        <strain evidence="3">dk3543</strain>
    </source>
</reference>
<dbReference type="EMBL" id="SZPY01000001">
    <property type="protein sequence ID" value="TKI64600.1"/>
    <property type="molecule type" value="Genomic_DNA"/>
</dbReference>
<protein>
    <submittedName>
        <fullName evidence="2">GNAT family N-acetyltransferase</fullName>
    </submittedName>
</protein>
<keyword evidence="3" id="KW-1185">Reference proteome</keyword>
<dbReference type="AlphaFoldDB" id="A0A4U2YTT7"/>
<dbReference type="GO" id="GO:0016747">
    <property type="term" value="F:acyltransferase activity, transferring groups other than amino-acyl groups"/>
    <property type="evidence" value="ECO:0007669"/>
    <property type="project" value="InterPro"/>
</dbReference>
<comment type="caution">
    <text evidence="2">The sequence shown here is derived from an EMBL/GenBank/DDBJ whole genome shotgun (WGS) entry which is preliminary data.</text>
</comment>
<evidence type="ECO:0000259" key="1">
    <source>
        <dbReference type="PROSITE" id="PS51186"/>
    </source>
</evidence>
<keyword evidence="2" id="KW-0808">Transferase</keyword>
<dbReference type="InterPro" id="IPR000182">
    <property type="entry name" value="GNAT_dom"/>
</dbReference>
<dbReference type="OrthoDB" id="5243104at2"/>